<dbReference type="RefSeq" id="WP_028311049.1">
    <property type="nucleotide sequence ID" value="NZ_AXWS01000008.1"/>
</dbReference>
<sequence>MNHAFRPLIAALAGAGLLAAAPVHAGEVDDLKAALQKLQARLDQLEAKQAADAGKAAAATPVAQPAPAAAPAAEVITAGSMPGSIRLPGGTSLKISGYAQLDAAYDLRGNQGRGISLADAPLDGSADAKRRGTTTFSARTSRINFQTATPSELGDVKTRVEFDFYTAEGSETYTNGARPRLRHAYGTVGHWLAGQTWSTFMDVDALPDTLEFFGPTGQVFIRQPQIRYSTGLGAGTLDVALENPQSDSRDVGGNVTAVDRGPDIAARWTTEGDFGHASLRALVRPLRADDGSGDNTASRTGWGLGAGGSLKLGANDTLYATLQGGQGIGRYIQDANSAAAYNAGNRTLSAQTSIGGYVSLTHLWASDWRSSLTYGQVKNRNDAGYGDISKLNAGTREAFANVIWTPVKNIDLGAEYIWGQRKTEDGSKGNVSRIQTSAKFSF</sequence>
<feature type="coiled-coil region" evidence="1">
    <location>
        <begin position="28"/>
        <end position="55"/>
    </location>
</feature>
<proteinExistence type="predicted"/>
<keyword evidence="1" id="KW-0175">Coiled coil</keyword>
<dbReference type="SUPFAM" id="SSF56935">
    <property type="entry name" value="Porins"/>
    <property type="match status" value="1"/>
</dbReference>
<evidence type="ECO:0000256" key="1">
    <source>
        <dbReference type="SAM" id="Coils"/>
    </source>
</evidence>
<reference evidence="4" key="1">
    <citation type="journal article" date="2019" name="Structure">
        <title>A Multidisciplinary Approach toward Identification of Antibiotic Scaffolds for Acinetobacter baumannii.</title>
        <authorList>
            <person name="Bhamidimarri S.P."/>
            <person name="Zahn M."/>
            <person name="Prajapati J.D."/>
            <person name="Schleberger C."/>
            <person name="Soderholm S."/>
            <person name="Hoover J."/>
            <person name="West J."/>
            <person name="Kleinekathofer U."/>
            <person name="Bumann D."/>
            <person name="Winterhalter M."/>
            <person name="van den Berg B."/>
        </authorList>
    </citation>
    <scope>NUCLEOTIDE SEQUENCE</scope>
</reference>
<feature type="signal peptide" evidence="2">
    <location>
        <begin position="1"/>
        <end position="25"/>
    </location>
</feature>
<dbReference type="Proteomes" id="UP000675920">
    <property type="component" value="Unplaced"/>
</dbReference>
<organism evidence="3 4">
    <name type="scientific">Derxia gummosa DSM 723</name>
    <dbReference type="NCBI Taxonomy" id="1121388"/>
    <lineage>
        <taxon>Bacteria</taxon>
        <taxon>Pseudomonadati</taxon>
        <taxon>Pseudomonadota</taxon>
        <taxon>Betaproteobacteria</taxon>
        <taxon>Burkholderiales</taxon>
        <taxon>Alcaligenaceae</taxon>
        <taxon>Derxia</taxon>
    </lineage>
</organism>
<feature type="chain" id="PRO_5034025800" evidence="2">
    <location>
        <begin position="26"/>
        <end position="442"/>
    </location>
</feature>
<dbReference type="Pfam" id="PF19577">
    <property type="entry name" value="DcaP"/>
    <property type="match status" value="1"/>
</dbReference>
<reference evidence="4" key="2">
    <citation type="submission" date="2025-08" db="UniProtKB">
        <authorList>
            <consortium name="RefSeq"/>
        </authorList>
    </citation>
    <scope>IDENTIFICATION</scope>
</reference>
<keyword evidence="2" id="KW-0732">Signal</keyword>
<evidence type="ECO:0000313" key="3">
    <source>
        <dbReference type="Proteomes" id="UP000675920"/>
    </source>
</evidence>
<dbReference type="OrthoDB" id="190887at2"/>
<keyword evidence="3" id="KW-1185">Reference proteome</keyword>
<accession>A0A8B6X391</accession>
<name>A0A8B6X391_9BURK</name>
<dbReference type="AlphaFoldDB" id="A0A8B6X391"/>
<evidence type="ECO:0000313" key="4">
    <source>
        <dbReference type="RefSeq" id="WP_028311049.1"/>
    </source>
</evidence>
<dbReference type="InterPro" id="IPR045748">
    <property type="entry name" value="DcaP"/>
</dbReference>
<protein>
    <submittedName>
        <fullName evidence="4">DcaP family trimeric outer membrane transporter</fullName>
    </submittedName>
</protein>
<evidence type="ECO:0000256" key="2">
    <source>
        <dbReference type="SAM" id="SignalP"/>
    </source>
</evidence>